<dbReference type="SUPFAM" id="SSF82171">
    <property type="entry name" value="DPP6 N-terminal domain-like"/>
    <property type="match status" value="1"/>
</dbReference>
<reference evidence="7 8" key="1">
    <citation type="submission" date="2019-07" db="EMBL/GenBank/DDBJ databases">
        <title>Thalassofilum flectens gen. nov., sp. nov., a novel moderate thermophilic anaerobe from a shallow sea hot spring in Kunashir Island (Russia), representing a new family in the order Bacteroidales, and proposal of Thalassofilacea fam. nov.</title>
        <authorList>
            <person name="Kochetkova T.V."/>
            <person name="Podosokorskaya O.A."/>
            <person name="Novikov A."/>
            <person name="Elcheninov A.G."/>
            <person name="Toshchakov S.V."/>
            <person name="Kublanov I.V."/>
        </authorList>
    </citation>
    <scope>NUCLEOTIDE SEQUENCE [LARGE SCALE GENOMIC DNA]</scope>
    <source>
        <strain evidence="7 8">38-H</strain>
    </source>
</reference>
<feature type="domain" description="OmpA-like" evidence="6">
    <location>
        <begin position="520"/>
        <end position="643"/>
    </location>
</feature>
<keyword evidence="2 4" id="KW-0472">Membrane</keyword>
<dbReference type="RefSeq" id="WP_173073016.1">
    <property type="nucleotide sequence ID" value="NZ_CP041345.1"/>
</dbReference>
<name>A0A7D3XCW6_9BACT</name>
<evidence type="ECO:0000256" key="4">
    <source>
        <dbReference type="PROSITE-ProRule" id="PRU00473"/>
    </source>
</evidence>
<dbReference type="AlphaFoldDB" id="A0A7D3XCW6"/>
<dbReference type="Pfam" id="PF00691">
    <property type="entry name" value="OmpA"/>
    <property type="match status" value="1"/>
</dbReference>
<dbReference type="Proteomes" id="UP000500961">
    <property type="component" value="Chromosome"/>
</dbReference>
<dbReference type="InterPro" id="IPR006665">
    <property type="entry name" value="OmpA-like"/>
</dbReference>
<comment type="subcellular location">
    <subcellularLocation>
        <location evidence="1">Cell outer membrane</location>
    </subcellularLocation>
</comment>
<dbReference type="InterPro" id="IPR036737">
    <property type="entry name" value="OmpA-like_sf"/>
</dbReference>
<keyword evidence="3" id="KW-0998">Cell outer membrane</keyword>
<dbReference type="EMBL" id="CP041345">
    <property type="protein sequence ID" value="QKG79352.1"/>
    <property type="molecule type" value="Genomic_DNA"/>
</dbReference>
<protein>
    <submittedName>
        <fullName evidence="7">OmpA family protein</fullName>
    </submittedName>
</protein>
<sequence>MVKKFVKYILLVVAMASFGIVQAQESFKELFNDAEYYFFLKDYKEALPLYNKLYSLDSANSNIIYKIGLCYLNIPGLKEKAIPYLEKASQNISKWYREGYYREKNAPLDVLFYLGQAYEVNFQFDKALEAYKKFKEKIEVRDIFSLDYVNQQIKACEIANDYISRPITLKTEHLNLFKNTRKSCTYPVVSGDRQTMVFTVKEKFYTAVYYTKCVDGKWETPKNVTLDLRVEGELYTTSLNYSGDYLIIFVNEITSGNLYYSTIKDGKWQPVKKLPSPINSRDWETFASLSPDGKQLYFTSNRKGGYGGIDIYVSNLMPNGKWSEPVNLGPQINTAYNEESPILCPNGKTLYFASQGHNSMGGFDIFYSSKIGDGAWSVPTNVGYPFNTPDDEYFFFPVDSLTGYMPMVVENQSSIYEIYKVSIYPSIAKKIKLFGNVKLSDNADVKSDSITILVKDTSNNTVAMALPLNDGSYSVDIKPGTYKIFASSEFYIMDTLMLNIPLTYNQEKYPLDLNLRAKPTTNEEVIKFNYILFDFNSYELKREALFELEKIYKLMIDYPDLYIEVIGHTDSKGAPAVNLLLSARRANAVVEYLVNKGIDEKRFVVRGMGSMVSFAANTNPDGSDNPHGRKLNRRVSIRVFNPNKNIKIEYVDIPEHLKPQNQKYTIMLSPINDTISPELVKRIEKFFDFRLREFKIGSRSITCMGVYETKADAIQDLNTIIDLGATRAMLINEDEMQRFITALQKNVITQKTVFTILVATSEIPLTQDFFRGLYVTEEVGDDGIYRYYYGLFDSKEKASKMLENVNSMGYPNAILVKLNKR</sequence>
<feature type="signal peptide" evidence="5">
    <location>
        <begin position="1"/>
        <end position="23"/>
    </location>
</feature>
<dbReference type="PRINTS" id="PR01021">
    <property type="entry name" value="OMPADOMAIN"/>
</dbReference>
<evidence type="ECO:0000313" key="8">
    <source>
        <dbReference type="Proteomes" id="UP000500961"/>
    </source>
</evidence>
<gene>
    <name evidence="7" type="ORF">FHG85_03415</name>
</gene>
<evidence type="ECO:0000256" key="5">
    <source>
        <dbReference type="SAM" id="SignalP"/>
    </source>
</evidence>
<dbReference type="InterPro" id="IPR011042">
    <property type="entry name" value="6-blade_b-propeller_TolB-like"/>
</dbReference>
<feature type="chain" id="PRO_5029691511" evidence="5">
    <location>
        <begin position="24"/>
        <end position="821"/>
    </location>
</feature>
<dbReference type="SUPFAM" id="SSF48452">
    <property type="entry name" value="TPR-like"/>
    <property type="match status" value="1"/>
</dbReference>
<keyword evidence="5" id="KW-0732">Signal</keyword>
<dbReference type="InterPro" id="IPR019734">
    <property type="entry name" value="TPR_rpt"/>
</dbReference>
<dbReference type="KEGG" id="ttz:FHG85_03415"/>
<dbReference type="Pfam" id="PF07676">
    <property type="entry name" value="PD40"/>
    <property type="match status" value="2"/>
</dbReference>
<dbReference type="Gene3D" id="2.120.10.30">
    <property type="entry name" value="TolB, C-terminal domain"/>
    <property type="match status" value="1"/>
</dbReference>
<dbReference type="Gene3D" id="1.25.40.10">
    <property type="entry name" value="Tetratricopeptide repeat domain"/>
    <property type="match status" value="1"/>
</dbReference>
<proteinExistence type="predicted"/>
<dbReference type="SUPFAM" id="SSF103088">
    <property type="entry name" value="OmpA-like"/>
    <property type="match status" value="1"/>
</dbReference>
<evidence type="ECO:0000256" key="2">
    <source>
        <dbReference type="ARBA" id="ARBA00023136"/>
    </source>
</evidence>
<evidence type="ECO:0000313" key="7">
    <source>
        <dbReference type="EMBL" id="QKG79352.1"/>
    </source>
</evidence>
<dbReference type="InterPro" id="IPR050330">
    <property type="entry name" value="Bact_OuterMem_StrucFunc"/>
</dbReference>
<evidence type="ECO:0000256" key="1">
    <source>
        <dbReference type="ARBA" id="ARBA00004442"/>
    </source>
</evidence>
<dbReference type="CDD" id="cd07185">
    <property type="entry name" value="OmpA_C-like"/>
    <property type="match status" value="1"/>
</dbReference>
<dbReference type="InterPro" id="IPR011659">
    <property type="entry name" value="WD40"/>
</dbReference>
<dbReference type="PANTHER" id="PTHR30329:SF21">
    <property type="entry name" value="LIPOPROTEIN YIAD-RELATED"/>
    <property type="match status" value="1"/>
</dbReference>
<dbReference type="Gene3D" id="3.30.1330.60">
    <property type="entry name" value="OmpA-like domain"/>
    <property type="match status" value="1"/>
</dbReference>
<dbReference type="GO" id="GO:0009279">
    <property type="term" value="C:cell outer membrane"/>
    <property type="evidence" value="ECO:0007669"/>
    <property type="project" value="UniProtKB-SubCell"/>
</dbReference>
<accession>A0A7D3XCW6</accession>
<dbReference type="SMART" id="SM00028">
    <property type="entry name" value="TPR"/>
    <property type="match status" value="3"/>
</dbReference>
<evidence type="ECO:0000259" key="6">
    <source>
        <dbReference type="PROSITE" id="PS51123"/>
    </source>
</evidence>
<organism evidence="7 8">
    <name type="scientific">Tenuifilum thalassicum</name>
    <dbReference type="NCBI Taxonomy" id="2590900"/>
    <lineage>
        <taxon>Bacteria</taxon>
        <taxon>Pseudomonadati</taxon>
        <taxon>Bacteroidota</taxon>
        <taxon>Bacteroidia</taxon>
        <taxon>Bacteroidales</taxon>
        <taxon>Tenuifilaceae</taxon>
        <taxon>Tenuifilum</taxon>
    </lineage>
</organism>
<dbReference type="PANTHER" id="PTHR30329">
    <property type="entry name" value="STATOR ELEMENT OF FLAGELLAR MOTOR COMPLEX"/>
    <property type="match status" value="1"/>
</dbReference>
<evidence type="ECO:0000256" key="3">
    <source>
        <dbReference type="ARBA" id="ARBA00023237"/>
    </source>
</evidence>
<dbReference type="InterPro" id="IPR011990">
    <property type="entry name" value="TPR-like_helical_dom_sf"/>
</dbReference>
<dbReference type="InterPro" id="IPR006664">
    <property type="entry name" value="OMP_bac"/>
</dbReference>
<keyword evidence="8" id="KW-1185">Reference proteome</keyword>
<dbReference type="PROSITE" id="PS51123">
    <property type="entry name" value="OMPA_2"/>
    <property type="match status" value="1"/>
</dbReference>